<dbReference type="EMBL" id="VRUR01000002">
    <property type="protein sequence ID" value="TXN35627.1"/>
    <property type="molecule type" value="Genomic_DNA"/>
</dbReference>
<evidence type="ECO:0000259" key="4">
    <source>
        <dbReference type="PROSITE" id="PS50932"/>
    </source>
</evidence>
<evidence type="ECO:0000256" key="1">
    <source>
        <dbReference type="ARBA" id="ARBA00023015"/>
    </source>
</evidence>
<evidence type="ECO:0000256" key="2">
    <source>
        <dbReference type="ARBA" id="ARBA00023125"/>
    </source>
</evidence>
<dbReference type="AlphaFoldDB" id="A0A5C8V543"/>
<gene>
    <name evidence="5" type="ORF">FVB32_13695</name>
</gene>
<evidence type="ECO:0000313" key="6">
    <source>
        <dbReference type="Proteomes" id="UP000321456"/>
    </source>
</evidence>
<dbReference type="InterPro" id="IPR025997">
    <property type="entry name" value="SBP_2_dom"/>
</dbReference>
<dbReference type="RefSeq" id="WP_147744359.1">
    <property type="nucleotide sequence ID" value="NZ_VRUR01000002.1"/>
</dbReference>
<dbReference type="Proteomes" id="UP000321456">
    <property type="component" value="Unassembled WGS sequence"/>
</dbReference>
<dbReference type="CDD" id="cd01392">
    <property type="entry name" value="HTH_LacI"/>
    <property type="match status" value="1"/>
</dbReference>
<dbReference type="GO" id="GO:0003700">
    <property type="term" value="F:DNA-binding transcription factor activity"/>
    <property type="evidence" value="ECO:0007669"/>
    <property type="project" value="TreeGrafter"/>
</dbReference>
<dbReference type="PROSITE" id="PS50932">
    <property type="entry name" value="HTH_LACI_2"/>
    <property type="match status" value="1"/>
</dbReference>
<dbReference type="PANTHER" id="PTHR30146">
    <property type="entry name" value="LACI-RELATED TRANSCRIPTIONAL REPRESSOR"/>
    <property type="match status" value="1"/>
</dbReference>
<sequence length="355" mass="40641">MITIKEIAKLANVSPGTVDRVIHNRDGVSEKTADRIKVILKEHNFKVNRIAQSLAMKKKYTIAVLLPHYDEEDSFWKAPLEGIEKAKEEVRSFGVVVETFSFDQKNSSSYIKSFEQLLKTKPQGVVLVPTFKQETRRLTNILLQENIPFVFLNIALSGYGNLSFIGQDSFKSGYLSGKLMQLCLNEGDDILTIHSRSNLSNFNNISQRTKGFDCYFKENGLKNTNHYIEIEDFWDTKKVKVSIEMALKSIPKIRGIFVPNSRSYIIADHINDYRDKVPFLIGFDLTEHNAQALVDDRITFLISQKPFQQGYRAINSLSKFLLYSTPPATEILSSIEIVTKENIPDYRQKEHAIFL</sequence>
<feature type="domain" description="HTH lacI-type" evidence="4">
    <location>
        <begin position="2"/>
        <end position="56"/>
    </location>
</feature>
<dbReference type="SUPFAM" id="SSF47413">
    <property type="entry name" value="lambda repressor-like DNA-binding domains"/>
    <property type="match status" value="1"/>
</dbReference>
<dbReference type="PROSITE" id="PS00356">
    <property type="entry name" value="HTH_LACI_1"/>
    <property type="match status" value="1"/>
</dbReference>
<keyword evidence="3" id="KW-0804">Transcription</keyword>
<dbReference type="Pfam" id="PF13407">
    <property type="entry name" value="Peripla_BP_4"/>
    <property type="match status" value="1"/>
</dbReference>
<dbReference type="InterPro" id="IPR000843">
    <property type="entry name" value="HTH_LacI"/>
</dbReference>
<reference evidence="5 6" key="1">
    <citation type="submission" date="2019-08" db="EMBL/GenBank/DDBJ databases">
        <title>Professor.</title>
        <authorList>
            <person name="Park J.S."/>
        </authorList>
    </citation>
    <scope>NUCLEOTIDE SEQUENCE [LARGE SCALE GENOMIC DNA]</scope>
    <source>
        <strain evidence="5 6">176CP5-101</strain>
    </source>
</reference>
<comment type="caution">
    <text evidence="5">The sequence shown here is derived from an EMBL/GenBank/DDBJ whole genome shotgun (WGS) entry which is preliminary data.</text>
</comment>
<protein>
    <submittedName>
        <fullName evidence="5">LacI family transcriptional regulator</fullName>
    </submittedName>
</protein>
<keyword evidence="2" id="KW-0238">DNA-binding</keyword>
<dbReference type="SMART" id="SM00354">
    <property type="entry name" value="HTH_LACI"/>
    <property type="match status" value="1"/>
</dbReference>
<name>A0A5C8V543_9FLAO</name>
<dbReference type="PANTHER" id="PTHR30146:SF144">
    <property type="entry name" value="LACI-FAMILY TRANSCRIPTION REGULATOR"/>
    <property type="match status" value="1"/>
</dbReference>
<dbReference type="Gene3D" id="1.10.260.40">
    <property type="entry name" value="lambda repressor-like DNA-binding domains"/>
    <property type="match status" value="1"/>
</dbReference>
<dbReference type="GO" id="GO:0000976">
    <property type="term" value="F:transcription cis-regulatory region binding"/>
    <property type="evidence" value="ECO:0007669"/>
    <property type="project" value="TreeGrafter"/>
</dbReference>
<evidence type="ECO:0000256" key="3">
    <source>
        <dbReference type="ARBA" id="ARBA00023163"/>
    </source>
</evidence>
<proteinExistence type="predicted"/>
<keyword evidence="6" id="KW-1185">Reference proteome</keyword>
<dbReference type="Pfam" id="PF00356">
    <property type="entry name" value="LacI"/>
    <property type="match status" value="1"/>
</dbReference>
<keyword evidence="1" id="KW-0805">Transcription regulation</keyword>
<dbReference type="InterPro" id="IPR028082">
    <property type="entry name" value="Peripla_BP_I"/>
</dbReference>
<accession>A0A5C8V543</accession>
<dbReference type="InterPro" id="IPR010982">
    <property type="entry name" value="Lambda_DNA-bd_dom_sf"/>
</dbReference>
<dbReference type="SUPFAM" id="SSF53822">
    <property type="entry name" value="Periplasmic binding protein-like I"/>
    <property type="match status" value="1"/>
</dbReference>
<organism evidence="5 6">
    <name type="scientific">Flagellimonas hymeniacidonis</name>
    <dbReference type="NCBI Taxonomy" id="2603628"/>
    <lineage>
        <taxon>Bacteria</taxon>
        <taxon>Pseudomonadati</taxon>
        <taxon>Bacteroidota</taxon>
        <taxon>Flavobacteriia</taxon>
        <taxon>Flavobacteriales</taxon>
        <taxon>Flavobacteriaceae</taxon>
        <taxon>Flagellimonas</taxon>
    </lineage>
</organism>
<dbReference type="Gene3D" id="3.40.50.2300">
    <property type="match status" value="2"/>
</dbReference>
<evidence type="ECO:0000313" key="5">
    <source>
        <dbReference type="EMBL" id="TXN35627.1"/>
    </source>
</evidence>